<evidence type="ECO:0000313" key="3">
    <source>
        <dbReference type="EMBL" id="OQO15135.1"/>
    </source>
</evidence>
<protein>
    <submittedName>
        <fullName evidence="3">Uncharacterized protein</fullName>
    </submittedName>
</protein>
<evidence type="ECO:0000313" key="4">
    <source>
        <dbReference type="Proteomes" id="UP000192596"/>
    </source>
</evidence>
<dbReference type="InParanoid" id="A0A1V8TUQ8"/>
<keyword evidence="4" id="KW-1185">Reference proteome</keyword>
<feature type="compositionally biased region" description="Basic and acidic residues" evidence="2">
    <location>
        <begin position="740"/>
        <end position="749"/>
    </location>
</feature>
<feature type="compositionally biased region" description="Polar residues" evidence="2">
    <location>
        <begin position="148"/>
        <end position="167"/>
    </location>
</feature>
<feature type="compositionally biased region" description="Acidic residues" evidence="2">
    <location>
        <begin position="417"/>
        <end position="426"/>
    </location>
</feature>
<feature type="region of interest" description="Disordered" evidence="2">
    <location>
        <begin position="38"/>
        <end position="66"/>
    </location>
</feature>
<dbReference type="Proteomes" id="UP000192596">
    <property type="component" value="Unassembled WGS sequence"/>
</dbReference>
<feature type="compositionally biased region" description="Polar residues" evidence="2">
    <location>
        <begin position="457"/>
        <end position="472"/>
    </location>
</feature>
<feature type="compositionally biased region" description="Low complexity" evidence="2">
    <location>
        <begin position="136"/>
        <end position="147"/>
    </location>
</feature>
<reference evidence="4" key="1">
    <citation type="submission" date="2017-03" db="EMBL/GenBank/DDBJ databases">
        <title>Genomes of endolithic fungi from Antarctica.</title>
        <authorList>
            <person name="Coleine C."/>
            <person name="Masonjones S."/>
            <person name="Stajich J.E."/>
        </authorList>
    </citation>
    <scope>NUCLEOTIDE SEQUENCE [LARGE SCALE GENOMIC DNA]</scope>
    <source>
        <strain evidence="4">CCFEE 5527</strain>
    </source>
</reference>
<accession>A0A1V8TUQ8</accession>
<dbReference type="OrthoDB" id="3878325at2759"/>
<proteinExistence type="predicted"/>
<feature type="region of interest" description="Disordered" evidence="2">
    <location>
        <begin position="396"/>
        <end position="749"/>
    </location>
</feature>
<feature type="compositionally biased region" description="Low complexity" evidence="2">
    <location>
        <begin position="168"/>
        <end position="178"/>
    </location>
</feature>
<dbReference type="AlphaFoldDB" id="A0A1V8TUQ8"/>
<name>A0A1V8TUQ8_9PEZI</name>
<evidence type="ECO:0000256" key="2">
    <source>
        <dbReference type="SAM" id="MobiDB-lite"/>
    </source>
</evidence>
<feature type="compositionally biased region" description="Polar residues" evidence="2">
    <location>
        <begin position="8"/>
        <end position="21"/>
    </location>
</feature>
<dbReference type="STRING" id="1507870.A0A1V8TUQ8"/>
<keyword evidence="1" id="KW-0175">Coiled coil</keyword>
<feature type="compositionally biased region" description="Low complexity" evidence="2">
    <location>
        <begin position="697"/>
        <end position="710"/>
    </location>
</feature>
<feature type="compositionally biased region" description="Low complexity" evidence="2">
    <location>
        <begin position="643"/>
        <end position="663"/>
    </location>
</feature>
<feature type="region of interest" description="Disordered" evidence="2">
    <location>
        <begin position="1"/>
        <end position="21"/>
    </location>
</feature>
<feature type="compositionally biased region" description="Low complexity" evidence="2">
    <location>
        <begin position="427"/>
        <end position="453"/>
    </location>
</feature>
<feature type="compositionally biased region" description="Polar residues" evidence="2">
    <location>
        <begin position="490"/>
        <end position="508"/>
    </location>
</feature>
<evidence type="ECO:0000256" key="1">
    <source>
        <dbReference type="SAM" id="Coils"/>
    </source>
</evidence>
<dbReference type="EMBL" id="NAJO01000001">
    <property type="protein sequence ID" value="OQO15135.1"/>
    <property type="molecule type" value="Genomic_DNA"/>
</dbReference>
<feature type="compositionally biased region" description="Polar residues" evidence="2">
    <location>
        <begin position="548"/>
        <end position="563"/>
    </location>
</feature>
<sequence>MANPPPNWQSLSNSSQWITQAQPVARLPEDEDNFERHWSWNPGNAQGTVHESRQSWTTPSQASTPHVITTFSAPPMPMTPAIAMPVMQPMLPTMPSMHDFHQQSQQMMKNFHQNALDSRSRMVEDMNKNMSMSAMSMQSSYPQSQQQIACHSSSTPLAPVQQQIANRSSSHSLPPLQQQPAQIHYTQNVFHRVPPQSQPQQLQVSSQQRIAGPDERFQAIKETRANDMRNINEQGAAMKTAMRGLEQQVEDLTAQKRQDDSSQCQIRDLQDQIAGSARRQLVDARRHDAEMEELRRNQRSAPQPQAPAFDLDALRKVILETQAKQISAADVQRAVEEAVAQRLVGVARREDLEAASSSMQKALGKVPQGASEEQVQTAFGKELNKIVERVERHQRREIEAAPPPQQQPWARPQPEFTIEEIDDDEPAAVPAQAYQPANVPVQQQQPSYQPAQPRVSAPTQVQYVPQPVTTARTRAPVGTQPRLQGAPGPQANQTTIPIQAPELSNTVSRTKKPPQPSPAPAAPAAPNAVSRNVSAPQAPWITSAPIGDSTSTRQPVPATSQMQLMVHQAAPVVSSAPQSGSVARSKKPRDAAPPPTHSAAPMSVPYPTQPASVPITNTAPQSGAITRVKRPNNAAPVAPPPASTAVAKSGTATAAPVPQAAQVSGTLARVKKPSQPAPGPVPQHAHHTAMVRPGSRTTAATPVTTQHTQQMAGAPSVQPPRQLMPPPASAAAPSGAMVRHSKDVARKPR</sequence>
<feature type="region of interest" description="Disordered" evidence="2">
    <location>
        <begin position="136"/>
        <end position="178"/>
    </location>
</feature>
<feature type="compositionally biased region" description="Polar residues" evidence="2">
    <location>
        <begin position="41"/>
        <end position="66"/>
    </location>
</feature>
<feature type="coiled-coil region" evidence="1">
    <location>
        <begin position="235"/>
        <end position="297"/>
    </location>
</feature>
<comment type="caution">
    <text evidence="3">The sequence shown here is derived from an EMBL/GenBank/DDBJ whole genome shotgun (WGS) entry which is preliminary data.</text>
</comment>
<feature type="compositionally biased region" description="Pro residues" evidence="2">
    <location>
        <begin position="513"/>
        <end position="523"/>
    </location>
</feature>
<gene>
    <name evidence="3" type="ORF">B0A48_00517</name>
</gene>
<feature type="compositionally biased region" description="Polar residues" evidence="2">
    <location>
        <begin position="609"/>
        <end position="624"/>
    </location>
</feature>
<organism evidence="3 4">
    <name type="scientific">Cryoendolithus antarcticus</name>
    <dbReference type="NCBI Taxonomy" id="1507870"/>
    <lineage>
        <taxon>Eukaryota</taxon>
        <taxon>Fungi</taxon>
        <taxon>Dikarya</taxon>
        <taxon>Ascomycota</taxon>
        <taxon>Pezizomycotina</taxon>
        <taxon>Dothideomycetes</taxon>
        <taxon>Dothideomycetidae</taxon>
        <taxon>Cladosporiales</taxon>
        <taxon>Cladosporiaceae</taxon>
        <taxon>Cryoendolithus</taxon>
    </lineage>
</organism>